<dbReference type="GO" id="GO:0016301">
    <property type="term" value="F:kinase activity"/>
    <property type="evidence" value="ECO:0007669"/>
    <property type="project" value="UniProtKB-KW"/>
</dbReference>
<dbReference type="RefSeq" id="WP_225699549.1">
    <property type="nucleotide sequence ID" value="NZ_JAIXNE010000006.1"/>
</dbReference>
<proteinExistence type="inferred from homology"/>
<dbReference type="EMBL" id="JAIXNE010000006">
    <property type="protein sequence ID" value="MCA6078696.1"/>
    <property type="molecule type" value="Genomic_DNA"/>
</dbReference>
<reference evidence="5" key="1">
    <citation type="submission" date="2021-09" db="EMBL/GenBank/DDBJ databases">
        <title>Fulvivirga sp. isolated from coastal sediment.</title>
        <authorList>
            <person name="Yu H."/>
        </authorList>
    </citation>
    <scope>NUCLEOTIDE SEQUENCE</scope>
    <source>
        <strain evidence="5">1062</strain>
    </source>
</reference>
<keyword evidence="6" id="KW-1185">Reference proteome</keyword>
<dbReference type="Pfam" id="PF00294">
    <property type="entry name" value="PfkB"/>
    <property type="match status" value="1"/>
</dbReference>
<evidence type="ECO:0000313" key="6">
    <source>
        <dbReference type="Proteomes" id="UP001139409"/>
    </source>
</evidence>
<dbReference type="Gene3D" id="3.40.1190.20">
    <property type="match status" value="1"/>
</dbReference>
<dbReference type="PANTHER" id="PTHR43320">
    <property type="entry name" value="SUGAR KINASE"/>
    <property type="match status" value="1"/>
</dbReference>
<dbReference type="Proteomes" id="UP001139409">
    <property type="component" value="Unassembled WGS sequence"/>
</dbReference>
<sequence>MVLSLGELILRFGTINQEKFEQASQFGVSYGGSEANVLIALGQFEMAGRMLSRVTDNPIGQTACRKLHAFGIDTSYISYGGDRMGLYYLEHGASVRAGNIIYDRKNASFNTLRVEDVNWDSLFEGITWFHWSGITPALSQNAADLCRKSVEEAASREIPISCDLHFRKTLWDYGISPLDVIPELLGKTSLLVGDPLTIARMTGDEFANESAHLDDKEILEFFRKTSESFPSIQTLAMLSREVISASDNKLKGILFEGQPYLSSTYRVSPIVDRIGGGDAFMAGLIYGKINEQPLQETIEFATAAGAYKHTVSGDHLVGSADDIKSIISASHRGKLNR</sequence>
<evidence type="ECO:0000256" key="1">
    <source>
        <dbReference type="ARBA" id="ARBA00010688"/>
    </source>
</evidence>
<protein>
    <submittedName>
        <fullName evidence="5">Sugar kinase</fullName>
    </submittedName>
</protein>
<name>A0A9X1HVL6_9BACT</name>
<comment type="similarity">
    <text evidence="1">Belongs to the carbohydrate kinase PfkB family.</text>
</comment>
<accession>A0A9X1HVL6</accession>
<gene>
    <name evidence="5" type="ORF">LDX50_27730</name>
</gene>
<comment type="caution">
    <text evidence="5">The sequence shown here is derived from an EMBL/GenBank/DDBJ whole genome shotgun (WGS) entry which is preliminary data.</text>
</comment>
<dbReference type="InterPro" id="IPR011611">
    <property type="entry name" value="PfkB_dom"/>
</dbReference>
<dbReference type="PANTHER" id="PTHR43320:SF2">
    <property type="entry name" value="2-DEHYDRO-3-DEOXYGLUCONOKINASE_2-DEHYDRO-3-DEOXYGALACTONOKINASE"/>
    <property type="match status" value="1"/>
</dbReference>
<evidence type="ECO:0000256" key="3">
    <source>
        <dbReference type="ARBA" id="ARBA00022777"/>
    </source>
</evidence>
<feature type="domain" description="Carbohydrate kinase PfkB" evidence="4">
    <location>
        <begin position="3"/>
        <end position="313"/>
    </location>
</feature>
<organism evidence="5 6">
    <name type="scientific">Fulvivirga sedimenti</name>
    <dbReference type="NCBI Taxonomy" id="2879465"/>
    <lineage>
        <taxon>Bacteria</taxon>
        <taxon>Pseudomonadati</taxon>
        <taxon>Bacteroidota</taxon>
        <taxon>Cytophagia</taxon>
        <taxon>Cytophagales</taxon>
        <taxon>Fulvivirgaceae</taxon>
        <taxon>Fulvivirga</taxon>
    </lineage>
</organism>
<evidence type="ECO:0000259" key="4">
    <source>
        <dbReference type="Pfam" id="PF00294"/>
    </source>
</evidence>
<keyword evidence="3 5" id="KW-0418">Kinase</keyword>
<evidence type="ECO:0000313" key="5">
    <source>
        <dbReference type="EMBL" id="MCA6078696.1"/>
    </source>
</evidence>
<dbReference type="CDD" id="cd01166">
    <property type="entry name" value="KdgK"/>
    <property type="match status" value="1"/>
</dbReference>
<dbReference type="InterPro" id="IPR029056">
    <property type="entry name" value="Ribokinase-like"/>
</dbReference>
<dbReference type="AlphaFoldDB" id="A0A9X1HVL6"/>
<keyword evidence="2" id="KW-0808">Transferase</keyword>
<dbReference type="SUPFAM" id="SSF53613">
    <property type="entry name" value="Ribokinase-like"/>
    <property type="match status" value="1"/>
</dbReference>
<dbReference type="InterPro" id="IPR052700">
    <property type="entry name" value="Carb_kinase_PfkB-like"/>
</dbReference>
<evidence type="ECO:0000256" key="2">
    <source>
        <dbReference type="ARBA" id="ARBA00022679"/>
    </source>
</evidence>